<protein>
    <recommendedName>
        <fullName evidence="5">Lipoprotein</fullName>
    </recommendedName>
</protein>
<gene>
    <name evidence="3" type="ORF">LPB04_09940</name>
</gene>
<reference evidence="3 4" key="1">
    <citation type="submission" date="2020-10" db="EMBL/GenBank/DDBJ databases">
        <title>Genome sequencing of Massilia sp. LPB0304.</title>
        <authorList>
            <person name="Kim J."/>
        </authorList>
    </citation>
    <scope>NUCLEOTIDE SEQUENCE [LARGE SCALE GENOMIC DNA]</scope>
    <source>
        <strain evidence="3 4">LPB0304</strain>
    </source>
</reference>
<dbReference type="KEGG" id="mlir:LPB04_09940"/>
<sequence length="93" mass="9573">MSMQLLPRPPRGALRVAALCTALVLTACGSGSDAPRHDPPPTAGTPTTPAFGSDSFFDYVAARVYSLIDDGEPEATDGVTATTPEDTEPKPVG</sequence>
<evidence type="ECO:0008006" key="5">
    <source>
        <dbReference type="Google" id="ProtNLM"/>
    </source>
</evidence>
<evidence type="ECO:0000256" key="2">
    <source>
        <dbReference type="SAM" id="SignalP"/>
    </source>
</evidence>
<proteinExistence type="predicted"/>
<feature type="region of interest" description="Disordered" evidence="1">
    <location>
        <begin position="70"/>
        <end position="93"/>
    </location>
</feature>
<dbReference type="AlphaFoldDB" id="A0A7L9U9M6"/>
<keyword evidence="4" id="KW-1185">Reference proteome</keyword>
<keyword evidence="2" id="KW-0732">Signal</keyword>
<organism evidence="3 4">
    <name type="scientific">Massilia litorea</name>
    <dbReference type="NCBI Taxonomy" id="2769491"/>
    <lineage>
        <taxon>Bacteria</taxon>
        <taxon>Pseudomonadati</taxon>
        <taxon>Pseudomonadota</taxon>
        <taxon>Betaproteobacteria</taxon>
        <taxon>Burkholderiales</taxon>
        <taxon>Oxalobacteraceae</taxon>
        <taxon>Telluria group</taxon>
        <taxon>Massilia</taxon>
    </lineage>
</organism>
<evidence type="ECO:0000313" key="4">
    <source>
        <dbReference type="Proteomes" id="UP000593875"/>
    </source>
</evidence>
<dbReference type="EMBL" id="CP062941">
    <property type="protein sequence ID" value="QOL51540.1"/>
    <property type="molecule type" value="Genomic_DNA"/>
</dbReference>
<evidence type="ECO:0000313" key="3">
    <source>
        <dbReference type="EMBL" id="QOL51540.1"/>
    </source>
</evidence>
<feature type="region of interest" description="Disordered" evidence="1">
    <location>
        <begin position="29"/>
        <end position="53"/>
    </location>
</feature>
<dbReference type="Proteomes" id="UP000593875">
    <property type="component" value="Chromosome"/>
</dbReference>
<dbReference type="RefSeq" id="WP_193688514.1">
    <property type="nucleotide sequence ID" value="NZ_CP062941.1"/>
</dbReference>
<evidence type="ECO:0000256" key="1">
    <source>
        <dbReference type="SAM" id="MobiDB-lite"/>
    </source>
</evidence>
<accession>A0A7L9U9M6</accession>
<feature type="signal peptide" evidence="2">
    <location>
        <begin position="1"/>
        <end position="27"/>
    </location>
</feature>
<feature type="chain" id="PRO_5032492617" description="Lipoprotein" evidence="2">
    <location>
        <begin position="28"/>
        <end position="93"/>
    </location>
</feature>
<name>A0A7L9U9M6_9BURK</name>